<dbReference type="RefSeq" id="WP_141927249.1">
    <property type="nucleotide sequence ID" value="NZ_BAABCI010000039.1"/>
</dbReference>
<dbReference type="EMBL" id="VFMO01000001">
    <property type="protein sequence ID" value="TQJ12982.1"/>
    <property type="molecule type" value="Genomic_DNA"/>
</dbReference>
<dbReference type="AlphaFoldDB" id="A0A542ECC8"/>
<dbReference type="Proteomes" id="UP000320806">
    <property type="component" value="Unassembled WGS sequence"/>
</dbReference>
<protein>
    <submittedName>
        <fullName evidence="2">Uncharacterized protein</fullName>
    </submittedName>
</protein>
<comment type="caution">
    <text evidence="2">The sequence shown here is derived from an EMBL/GenBank/DDBJ whole genome shotgun (WGS) entry which is preliminary data.</text>
</comment>
<evidence type="ECO:0000313" key="3">
    <source>
        <dbReference type="Proteomes" id="UP000320806"/>
    </source>
</evidence>
<evidence type="ECO:0000256" key="1">
    <source>
        <dbReference type="SAM" id="MobiDB-lite"/>
    </source>
</evidence>
<accession>A0A542ECC8</accession>
<reference evidence="2 3" key="1">
    <citation type="submission" date="2019-06" db="EMBL/GenBank/DDBJ databases">
        <title>Sequencing the genomes of 1000 actinobacteria strains.</title>
        <authorList>
            <person name="Klenk H.-P."/>
        </authorList>
    </citation>
    <scope>NUCLEOTIDE SEQUENCE [LARGE SCALE GENOMIC DNA]</scope>
    <source>
        <strain evidence="2 3">DSM 19828</strain>
    </source>
</reference>
<gene>
    <name evidence="2" type="ORF">FB459_0363</name>
</gene>
<sequence length="194" mass="20541">MGLLSRLFEPGQNGQAQGGQAARGSVMSDRARAQSQRGGRAVDTTAATPPPKPEGDDVPSLLRHNQSLVLEINQSAAHLPGLGVVLARSVTDTVRTVLTSPEANMLDISVRVAIFGVLTDYLPSTIRTYVGASRAAAPGSPEMAAADDQLVEQLTALRRSVGELAEASRMRDVQALQVHGRFLESKFGQSDLDL</sequence>
<dbReference type="OrthoDB" id="67304at2"/>
<name>A0A542ECC8_9MICO</name>
<feature type="region of interest" description="Disordered" evidence="1">
    <location>
        <begin position="1"/>
        <end position="60"/>
    </location>
</feature>
<evidence type="ECO:0000313" key="2">
    <source>
        <dbReference type="EMBL" id="TQJ12982.1"/>
    </source>
</evidence>
<proteinExistence type="predicted"/>
<organism evidence="2 3">
    <name type="scientific">Yimella lutea</name>
    <dbReference type="NCBI Taxonomy" id="587872"/>
    <lineage>
        <taxon>Bacteria</taxon>
        <taxon>Bacillati</taxon>
        <taxon>Actinomycetota</taxon>
        <taxon>Actinomycetes</taxon>
        <taxon>Micrococcales</taxon>
        <taxon>Dermacoccaceae</taxon>
        <taxon>Yimella</taxon>
    </lineage>
</organism>
<keyword evidence="3" id="KW-1185">Reference proteome</keyword>
<feature type="compositionally biased region" description="Low complexity" evidence="1">
    <location>
        <begin position="11"/>
        <end position="22"/>
    </location>
</feature>